<dbReference type="Pfam" id="PF13683">
    <property type="entry name" value="rve_3"/>
    <property type="match status" value="1"/>
</dbReference>
<dbReference type="EMBL" id="JBHTHX010000017">
    <property type="protein sequence ID" value="MFD0883231.1"/>
    <property type="molecule type" value="Genomic_DNA"/>
</dbReference>
<dbReference type="SUPFAM" id="SSF53098">
    <property type="entry name" value="Ribonuclease H-like"/>
    <property type="match status" value="1"/>
</dbReference>
<dbReference type="InterPro" id="IPR001584">
    <property type="entry name" value="Integrase_cat-core"/>
</dbReference>
<name>A0ABW3DIN4_9ACTN</name>
<dbReference type="Proteomes" id="UP001597024">
    <property type="component" value="Unassembled WGS sequence"/>
</dbReference>
<reference evidence="3" key="1">
    <citation type="journal article" date="2019" name="Int. J. Syst. Evol. Microbiol.">
        <title>The Global Catalogue of Microorganisms (GCM) 10K type strain sequencing project: providing services to taxonomists for standard genome sequencing and annotation.</title>
        <authorList>
            <consortium name="The Broad Institute Genomics Platform"/>
            <consortium name="The Broad Institute Genome Sequencing Center for Infectious Disease"/>
            <person name="Wu L."/>
            <person name="Ma J."/>
        </authorList>
    </citation>
    <scope>NUCLEOTIDE SEQUENCE [LARGE SCALE GENOMIC DNA]</scope>
    <source>
        <strain evidence="3">CCUG 62974</strain>
    </source>
</reference>
<organism evidence="2 3">
    <name type="scientific">Streptosporangium algeriense</name>
    <dbReference type="NCBI Taxonomy" id="1682748"/>
    <lineage>
        <taxon>Bacteria</taxon>
        <taxon>Bacillati</taxon>
        <taxon>Actinomycetota</taxon>
        <taxon>Actinomycetes</taxon>
        <taxon>Streptosporangiales</taxon>
        <taxon>Streptosporangiaceae</taxon>
        <taxon>Streptosporangium</taxon>
    </lineage>
</organism>
<evidence type="ECO:0000259" key="1">
    <source>
        <dbReference type="PROSITE" id="PS50994"/>
    </source>
</evidence>
<dbReference type="PANTHER" id="PTHR46889:SF4">
    <property type="entry name" value="TRANSPOSASE INSO FOR INSERTION SEQUENCE ELEMENT IS911B-RELATED"/>
    <property type="match status" value="1"/>
</dbReference>
<dbReference type="PROSITE" id="PS50994">
    <property type="entry name" value="INTEGRASE"/>
    <property type="match status" value="1"/>
</dbReference>
<dbReference type="InterPro" id="IPR050900">
    <property type="entry name" value="Transposase_IS3/IS150/IS904"/>
</dbReference>
<accession>A0ABW3DIN4</accession>
<protein>
    <submittedName>
        <fullName evidence="2">Transposase</fullName>
    </submittedName>
</protein>
<dbReference type="InterPro" id="IPR012337">
    <property type="entry name" value="RNaseH-like_sf"/>
</dbReference>
<gene>
    <name evidence="2" type="ORF">ACFQ08_01450</name>
</gene>
<dbReference type="InterPro" id="IPR036397">
    <property type="entry name" value="RNaseH_sf"/>
</dbReference>
<evidence type="ECO:0000313" key="3">
    <source>
        <dbReference type="Proteomes" id="UP001597024"/>
    </source>
</evidence>
<proteinExistence type="predicted"/>
<feature type="domain" description="Integrase catalytic" evidence="1">
    <location>
        <begin position="1"/>
        <end position="105"/>
    </location>
</feature>
<keyword evidence="3" id="KW-1185">Reference proteome</keyword>
<evidence type="ECO:0000313" key="2">
    <source>
        <dbReference type="EMBL" id="MFD0883231.1"/>
    </source>
</evidence>
<dbReference type="PANTHER" id="PTHR46889">
    <property type="entry name" value="TRANSPOSASE INSF FOR INSERTION SEQUENCE IS3B-RELATED"/>
    <property type="match status" value="1"/>
</dbReference>
<comment type="caution">
    <text evidence="2">The sequence shown here is derived from an EMBL/GenBank/DDBJ whole genome shotgun (WGS) entry which is preliminary data.</text>
</comment>
<dbReference type="Gene3D" id="3.30.420.10">
    <property type="entry name" value="Ribonuclease H-like superfamily/Ribonuclease H"/>
    <property type="match status" value="1"/>
</dbReference>
<sequence>MRDGNVDGVIFHTDRGSEHAAARFQAACRHWGVVQSTGRAGCALDNAPAESFNATLKVEFAYRHRFATRAEARLRVATWIADFYNTQRQYGATDGLPPLVYEQQTTAARAATTARYQQLIAA</sequence>